<evidence type="ECO:0000313" key="1">
    <source>
        <dbReference type="EMBL" id="SEO66525.1"/>
    </source>
</evidence>
<accession>A0A1H8RJD9</accession>
<proteinExistence type="predicted"/>
<name>A0A1H8RJD9_9PSEU</name>
<protein>
    <submittedName>
        <fullName evidence="1">Uncharacterized protein</fullName>
    </submittedName>
</protein>
<keyword evidence="2" id="KW-1185">Reference proteome</keyword>
<evidence type="ECO:0000313" key="2">
    <source>
        <dbReference type="Proteomes" id="UP000198582"/>
    </source>
</evidence>
<dbReference type="EMBL" id="FOEF01000001">
    <property type="protein sequence ID" value="SEO66525.1"/>
    <property type="molecule type" value="Genomic_DNA"/>
</dbReference>
<dbReference type="AlphaFoldDB" id="A0A1H8RJD9"/>
<sequence>MSCPKRIELGVITMEQTTPVVEDLSIEELNDVAAADCAGTASTASTPVSTAACIGCASV</sequence>
<dbReference type="InterPro" id="IPR049803">
    <property type="entry name" value="RiPP_thiocil-like"/>
</dbReference>
<gene>
    <name evidence="1" type="ORF">SAMN04489732_101821</name>
</gene>
<reference evidence="1 2" key="1">
    <citation type="submission" date="2016-10" db="EMBL/GenBank/DDBJ databases">
        <authorList>
            <person name="de Groot N.N."/>
        </authorList>
    </citation>
    <scope>NUCLEOTIDE SEQUENCE [LARGE SCALE GENOMIC DNA]</scope>
    <source>
        <strain evidence="1 2">DSM 44993</strain>
    </source>
</reference>
<organism evidence="1 2">
    <name type="scientific">Amycolatopsis saalfeldensis</name>
    <dbReference type="NCBI Taxonomy" id="394193"/>
    <lineage>
        <taxon>Bacteria</taxon>
        <taxon>Bacillati</taxon>
        <taxon>Actinomycetota</taxon>
        <taxon>Actinomycetes</taxon>
        <taxon>Pseudonocardiales</taxon>
        <taxon>Pseudonocardiaceae</taxon>
        <taxon>Amycolatopsis</taxon>
    </lineage>
</organism>
<dbReference type="NCBIfam" id="NF033482">
    <property type="entry name" value="RiPP_thiocil"/>
    <property type="match status" value="1"/>
</dbReference>
<dbReference type="STRING" id="394193.SAMN04489732_101821"/>
<dbReference type="Proteomes" id="UP000198582">
    <property type="component" value="Unassembled WGS sequence"/>
</dbReference>